<dbReference type="RefSeq" id="WP_151052039.1">
    <property type="nucleotide sequence ID" value="NZ_CP031700.1"/>
</dbReference>
<dbReference type="SUPFAM" id="SSF46785">
    <property type="entry name" value="Winged helix' DNA-binding domain"/>
    <property type="match status" value="1"/>
</dbReference>
<dbReference type="GO" id="GO:0003700">
    <property type="term" value="F:DNA-binding transcription factor activity"/>
    <property type="evidence" value="ECO:0007669"/>
    <property type="project" value="InterPro"/>
</dbReference>
<keyword evidence="3" id="KW-0238">DNA-binding</keyword>
<dbReference type="GO" id="GO:0003677">
    <property type="term" value="F:DNA binding"/>
    <property type="evidence" value="ECO:0007669"/>
    <property type="project" value="UniProtKB-KW"/>
</dbReference>
<dbReference type="AlphaFoldDB" id="A0A5J6Q0C1"/>
<proteinExistence type="inferred from homology"/>
<comment type="similarity">
    <text evidence="1">Belongs to the LysR transcriptional regulatory family.</text>
</comment>
<evidence type="ECO:0000313" key="6">
    <source>
        <dbReference type="EMBL" id="QEY26612.1"/>
    </source>
</evidence>
<dbReference type="EMBL" id="CP031700">
    <property type="protein sequence ID" value="QEY26612.1"/>
    <property type="molecule type" value="Genomic_DNA"/>
</dbReference>
<evidence type="ECO:0000256" key="2">
    <source>
        <dbReference type="ARBA" id="ARBA00023015"/>
    </source>
</evidence>
<gene>
    <name evidence="6" type="ORF">D0T92_08775</name>
</gene>
<dbReference type="SUPFAM" id="SSF53850">
    <property type="entry name" value="Periplasmic binding protein-like II"/>
    <property type="match status" value="1"/>
</dbReference>
<accession>A0A5J6Q0C1</accession>
<dbReference type="CDD" id="cd08440">
    <property type="entry name" value="PBP2_LTTR_like_4"/>
    <property type="match status" value="1"/>
</dbReference>
<evidence type="ECO:0000256" key="3">
    <source>
        <dbReference type="ARBA" id="ARBA00023125"/>
    </source>
</evidence>
<dbReference type="FunFam" id="1.10.10.10:FF:000001">
    <property type="entry name" value="LysR family transcriptional regulator"/>
    <property type="match status" value="1"/>
</dbReference>
<reference evidence="6 7" key="1">
    <citation type="submission" date="2018-08" db="EMBL/GenBank/DDBJ databases">
        <title>Neisseria zalophi ATCC BAA-2455 complete genome.</title>
        <authorList>
            <person name="Veseli I.A."/>
            <person name="Buttler R."/>
            <person name="Mascarenhas dos Santos A.C."/>
            <person name="Pombert J.-F."/>
        </authorList>
    </citation>
    <scope>NUCLEOTIDE SEQUENCE [LARGE SCALE GENOMIC DNA]</scope>
    <source>
        <strain evidence="6 7">ATCC BAA-2455</strain>
    </source>
</reference>
<dbReference type="GO" id="GO:0005829">
    <property type="term" value="C:cytosol"/>
    <property type="evidence" value="ECO:0007669"/>
    <property type="project" value="TreeGrafter"/>
</dbReference>
<evidence type="ECO:0000259" key="5">
    <source>
        <dbReference type="PROSITE" id="PS50931"/>
    </source>
</evidence>
<dbReference type="PRINTS" id="PR00039">
    <property type="entry name" value="HTHLYSR"/>
</dbReference>
<name>A0A5J6Q0C1_9NEIS</name>
<dbReference type="InterPro" id="IPR036388">
    <property type="entry name" value="WH-like_DNA-bd_sf"/>
</dbReference>
<dbReference type="Gene3D" id="1.10.10.10">
    <property type="entry name" value="Winged helix-like DNA-binding domain superfamily/Winged helix DNA-binding domain"/>
    <property type="match status" value="1"/>
</dbReference>
<dbReference type="InterPro" id="IPR005119">
    <property type="entry name" value="LysR_subst-bd"/>
</dbReference>
<evidence type="ECO:0000256" key="1">
    <source>
        <dbReference type="ARBA" id="ARBA00009437"/>
    </source>
</evidence>
<keyword evidence="7" id="KW-1185">Reference proteome</keyword>
<feature type="domain" description="HTH lysR-type" evidence="5">
    <location>
        <begin position="3"/>
        <end position="60"/>
    </location>
</feature>
<keyword evidence="2" id="KW-0805">Transcription regulation</keyword>
<dbReference type="InterPro" id="IPR050950">
    <property type="entry name" value="HTH-type_LysR_regulators"/>
</dbReference>
<dbReference type="Pfam" id="PF00126">
    <property type="entry name" value="HTH_1"/>
    <property type="match status" value="1"/>
</dbReference>
<dbReference type="PROSITE" id="PS50931">
    <property type="entry name" value="HTH_LYSR"/>
    <property type="match status" value="1"/>
</dbReference>
<dbReference type="OrthoDB" id="8675247at2"/>
<dbReference type="InterPro" id="IPR000847">
    <property type="entry name" value="LysR_HTH_N"/>
</dbReference>
<sequence>MNITLRQLKAFIAVAEYGSFTRAAESLYLSQSALSGLIKELEKNWEVILFDRTTRKLHLSSYGNKLLPQVRRILNEVEALDIELQNLKNFHKGQVHLAVSQQLAASALPAVLAGFQEQYPDIQANLIDCNVEQVLQRVKDGEVDFGLGPERTHGSDIESDFLFCLPFFLVVRPEHRLAKKNIINWKDLTDEALITLSSPFTDRLAANLPPQAANYVNQPRYRVNFLSTALGMTKAGLGITMCLPYAADWVRQHGLVMRPLGRPQVKRSFYLYRLKHRAASPAAQTFSQFLHTYIEKALINF</sequence>
<evidence type="ECO:0000256" key="4">
    <source>
        <dbReference type="ARBA" id="ARBA00023163"/>
    </source>
</evidence>
<dbReference type="Proteomes" id="UP000325713">
    <property type="component" value="Chromosome"/>
</dbReference>
<dbReference type="InterPro" id="IPR036390">
    <property type="entry name" value="WH_DNA-bd_sf"/>
</dbReference>
<dbReference type="Pfam" id="PF03466">
    <property type="entry name" value="LysR_substrate"/>
    <property type="match status" value="1"/>
</dbReference>
<organism evidence="6 7">
    <name type="scientific">Neisseria zalophi</name>
    <dbReference type="NCBI Taxonomy" id="640030"/>
    <lineage>
        <taxon>Bacteria</taxon>
        <taxon>Pseudomonadati</taxon>
        <taxon>Pseudomonadota</taxon>
        <taxon>Betaproteobacteria</taxon>
        <taxon>Neisseriales</taxon>
        <taxon>Neisseriaceae</taxon>
        <taxon>Neisseria</taxon>
    </lineage>
</organism>
<evidence type="ECO:0000313" key="7">
    <source>
        <dbReference type="Proteomes" id="UP000325713"/>
    </source>
</evidence>
<dbReference type="Gene3D" id="3.40.190.290">
    <property type="match status" value="1"/>
</dbReference>
<protein>
    <submittedName>
        <fullName evidence="6">LysR family transcriptional regulator</fullName>
    </submittedName>
</protein>
<dbReference type="PANTHER" id="PTHR30419">
    <property type="entry name" value="HTH-TYPE TRANSCRIPTIONAL REGULATOR YBHD"/>
    <property type="match status" value="1"/>
</dbReference>
<dbReference type="PANTHER" id="PTHR30419:SF30">
    <property type="entry name" value="LYSR FAMILY TRANSCRIPTIONAL REGULATOR"/>
    <property type="match status" value="1"/>
</dbReference>
<keyword evidence="4" id="KW-0804">Transcription</keyword>
<dbReference type="KEGG" id="nzl:D0T92_08775"/>